<proteinExistence type="predicted"/>
<dbReference type="HOGENOM" id="CLU_003886_1_0_1"/>
<gene>
    <name evidence="2" type="ORF">TEQG_06344</name>
</gene>
<dbReference type="GO" id="GO:0005829">
    <property type="term" value="C:cytosol"/>
    <property type="evidence" value="ECO:0007669"/>
    <property type="project" value="TreeGrafter"/>
</dbReference>
<dbReference type="Gene3D" id="1.25.10.10">
    <property type="entry name" value="Leucine-rich Repeat Variant"/>
    <property type="match status" value="1"/>
</dbReference>
<dbReference type="SUPFAM" id="SSF48371">
    <property type="entry name" value="ARM repeat"/>
    <property type="match status" value="1"/>
</dbReference>
<evidence type="ECO:0000259" key="1">
    <source>
        <dbReference type="Pfam" id="PF25758"/>
    </source>
</evidence>
<dbReference type="InterPro" id="IPR011989">
    <property type="entry name" value="ARM-like"/>
</dbReference>
<dbReference type="PANTHER" id="PTHR10997:SF7">
    <property type="entry name" value="IMPORTIN-11"/>
    <property type="match status" value="1"/>
</dbReference>
<dbReference type="PANTHER" id="PTHR10997">
    <property type="entry name" value="IMPORTIN-7, 8, 11"/>
    <property type="match status" value="1"/>
</dbReference>
<dbReference type="Pfam" id="PF25758">
    <property type="entry name" value="TPR_IPO11"/>
    <property type="match status" value="1"/>
</dbReference>
<dbReference type="Proteomes" id="UP000009169">
    <property type="component" value="Unassembled WGS sequence"/>
</dbReference>
<dbReference type="GO" id="GO:0005635">
    <property type="term" value="C:nuclear envelope"/>
    <property type="evidence" value="ECO:0007669"/>
    <property type="project" value="TreeGrafter"/>
</dbReference>
<dbReference type="VEuPathDB" id="FungiDB:TEQG_06344"/>
<dbReference type="AlphaFoldDB" id="F2PZP1"/>
<evidence type="ECO:0000313" key="2">
    <source>
        <dbReference type="EMBL" id="EGE07359.1"/>
    </source>
</evidence>
<dbReference type="OrthoDB" id="361693at2759"/>
<name>F2PZP1_TRIEC</name>
<reference evidence="3" key="1">
    <citation type="journal article" date="2012" name="MBio">
        <title>Comparative genome analysis of Trichophyton rubrum and related dermatophytes reveals candidate genes involved in infection.</title>
        <authorList>
            <person name="Martinez D.A."/>
            <person name="Oliver B.G."/>
            <person name="Graeser Y."/>
            <person name="Goldberg J.M."/>
            <person name="Li W."/>
            <person name="Martinez-Rossi N.M."/>
            <person name="Monod M."/>
            <person name="Shelest E."/>
            <person name="Barton R.C."/>
            <person name="Birch E."/>
            <person name="Brakhage A.A."/>
            <person name="Chen Z."/>
            <person name="Gurr S.J."/>
            <person name="Heiman D."/>
            <person name="Heitman J."/>
            <person name="Kosti I."/>
            <person name="Rossi A."/>
            <person name="Saif S."/>
            <person name="Samalova M."/>
            <person name="Saunders C.W."/>
            <person name="Shea T."/>
            <person name="Summerbell R.C."/>
            <person name="Xu J."/>
            <person name="Young S."/>
            <person name="Zeng Q."/>
            <person name="Birren B.W."/>
            <person name="Cuomo C.A."/>
            <person name="White T.C."/>
        </authorList>
    </citation>
    <scope>NUCLEOTIDE SEQUENCE [LARGE SCALE GENOMIC DNA]</scope>
    <source>
        <strain evidence="3">ATCC MYA-4606 / CBS 127.97</strain>
    </source>
</reference>
<dbReference type="FunFam" id="1.25.10.10:FF:000362">
    <property type="entry name" value="Importin 11, putative"/>
    <property type="match status" value="1"/>
</dbReference>
<dbReference type="eggNOG" id="KOG1993">
    <property type="taxonomic scope" value="Eukaryota"/>
</dbReference>
<dbReference type="InterPro" id="IPR016024">
    <property type="entry name" value="ARM-type_fold"/>
</dbReference>
<feature type="domain" description="Importin-7/11-like TPR repeats" evidence="1">
    <location>
        <begin position="505"/>
        <end position="873"/>
    </location>
</feature>
<dbReference type="InterPro" id="IPR058669">
    <property type="entry name" value="TPR_IPO7/11-like"/>
</dbReference>
<organism evidence="2 3">
    <name type="scientific">Trichophyton equinum (strain ATCC MYA-4606 / CBS 127.97)</name>
    <name type="common">Horse ringworm fungus</name>
    <dbReference type="NCBI Taxonomy" id="559882"/>
    <lineage>
        <taxon>Eukaryota</taxon>
        <taxon>Fungi</taxon>
        <taxon>Dikarya</taxon>
        <taxon>Ascomycota</taxon>
        <taxon>Pezizomycotina</taxon>
        <taxon>Eurotiomycetes</taxon>
        <taxon>Eurotiomycetidae</taxon>
        <taxon>Onygenales</taxon>
        <taxon>Arthrodermataceae</taxon>
        <taxon>Trichophyton</taxon>
    </lineage>
</organism>
<keyword evidence="3" id="KW-1185">Reference proteome</keyword>
<dbReference type="EMBL" id="DS995759">
    <property type="protein sequence ID" value="EGE07359.1"/>
    <property type="molecule type" value="Genomic_DNA"/>
</dbReference>
<dbReference type="GO" id="GO:0006606">
    <property type="term" value="P:protein import into nucleus"/>
    <property type="evidence" value="ECO:0007669"/>
    <property type="project" value="TreeGrafter"/>
</dbReference>
<protein>
    <submittedName>
        <fullName evidence="2">Importin 11</fullName>
    </submittedName>
</protein>
<accession>F2PZP1</accession>
<sequence>MQAIEVIKELSTGRLEKTRRGLRSAAPELLHIVASIYVDKVQKWGTFLESGGDDEGGALEAVEQSLMSLKVIRRLIVAGFENPNRESDISGFWTLSLTHLGNFYSLIQRQSSTLASEVEKLIGKHIIQLSKLHLEMARTHPAPFGLLPQAVDMVKSYWGLVVELGKTYGSTDFSQLKVGMNGDTDDSEKPLLEKLGLKALLLLRACAKIAFYPTNTFRYQNQQAKEEKNQCVGLMKAEIFNEDFVVQVMELLVTRFFVFKASDLREWEEEPEEWEKQEEEITDAWEFSIRSCAEKLFLDLVINFKELLIPKLLNVFYTYANPQNKDILLKDSLYSAVGLAAACLENHLDFNTFLVSTLVPEIQIQGPGYNILRRRISVILGQWVPVKPSDIDKASVYGIFQHLLDKSDPMNDQVVRVTAGRKLRQVLDPFEFSAEVFQPFSTSILQNLMQLIQEVSLSETKMALLETVRVAVVKMESHITPFADQIVSLLPGLWEQSGDEHLMKQAILTLLSSLIHSMRESSTRYHSMILPLIQKSVEPGSESLVYLLEESLDLWSAVLSETPNPPSPEILALFPSIFPIFEIGSDVVRQALEVTESYILLAPREFLDENVRFQLFDIFNTLLNPDVTPRIGLVPHLAELLIRTGESASEENSENVYGTIAKSMLGTGFMETLLSALYGAYQSRQTTGPNRKQATIYGVAETDHLSVLARLALASPRNCISAVTSATSNSSEEQTFTWILSEWFAHFDNIGDVNKKKLHTMALTHLLTVNGPSSPAPTYLLNNLQSYLTIWTDLITDLSEGPEVNPTDARHGDYLVFDPGEAQGEKYHESETPETTRRRTWSASDAIHKINLREYVGQHLQALVQVCGGADRVQR</sequence>
<evidence type="ECO:0000313" key="3">
    <source>
        <dbReference type="Proteomes" id="UP000009169"/>
    </source>
</evidence>